<dbReference type="InterPro" id="IPR003661">
    <property type="entry name" value="HisK_dim/P_dom"/>
</dbReference>
<dbReference type="SMART" id="SM00388">
    <property type="entry name" value="HisKA"/>
    <property type="match status" value="1"/>
</dbReference>
<keyword evidence="10" id="KW-1185">Reference proteome</keyword>
<evidence type="ECO:0000256" key="3">
    <source>
        <dbReference type="ARBA" id="ARBA00022553"/>
    </source>
</evidence>
<dbReference type="EC" id="2.7.13.3" evidence="2"/>
<keyword evidence="6" id="KW-0812">Transmembrane</keyword>
<keyword evidence="5 9" id="KW-0418">Kinase</keyword>
<dbReference type="OrthoDB" id="717811at2"/>
<name>A0A0S7C3R6_9BACT</name>
<evidence type="ECO:0000259" key="8">
    <source>
        <dbReference type="PROSITE" id="PS50109"/>
    </source>
</evidence>
<evidence type="ECO:0000256" key="2">
    <source>
        <dbReference type="ARBA" id="ARBA00012438"/>
    </source>
</evidence>
<keyword evidence="7" id="KW-0732">Signal</keyword>
<keyword evidence="6" id="KW-0472">Membrane</keyword>
<dbReference type="Pfam" id="PF00512">
    <property type="entry name" value="HisKA"/>
    <property type="match status" value="1"/>
</dbReference>
<protein>
    <recommendedName>
        <fullName evidence="2">histidine kinase</fullName>
        <ecNumber evidence="2">2.7.13.3</ecNumber>
    </recommendedName>
</protein>
<dbReference type="GO" id="GO:0000155">
    <property type="term" value="F:phosphorelay sensor kinase activity"/>
    <property type="evidence" value="ECO:0007669"/>
    <property type="project" value="InterPro"/>
</dbReference>
<dbReference type="EMBL" id="DF968182">
    <property type="protein sequence ID" value="GAP43688.1"/>
    <property type="molecule type" value="Genomic_DNA"/>
</dbReference>
<evidence type="ECO:0000256" key="5">
    <source>
        <dbReference type="ARBA" id="ARBA00022777"/>
    </source>
</evidence>
<dbReference type="InterPro" id="IPR011123">
    <property type="entry name" value="Y_Y_Y"/>
</dbReference>
<dbReference type="Proteomes" id="UP000053091">
    <property type="component" value="Unassembled WGS sequence"/>
</dbReference>
<proteinExistence type="predicted"/>
<feature type="signal peptide" evidence="7">
    <location>
        <begin position="1"/>
        <end position="21"/>
    </location>
</feature>
<dbReference type="SUPFAM" id="SSF47384">
    <property type="entry name" value="Homodimeric domain of signal transducing histidine kinase"/>
    <property type="match status" value="1"/>
</dbReference>
<comment type="catalytic activity">
    <reaction evidence="1">
        <text>ATP + protein L-histidine = ADP + protein N-phospho-L-histidine.</text>
        <dbReference type="EC" id="2.7.13.3"/>
    </reaction>
</comment>
<evidence type="ECO:0000313" key="9">
    <source>
        <dbReference type="EMBL" id="GAP43688.1"/>
    </source>
</evidence>
<accession>A0A0S7C3R6</accession>
<organism evidence="9">
    <name type="scientific">Lentimicrobium saccharophilum</name>
    <dbReference type="NCBI Taxonomy" id="1678841"/>
    <lineage>
        <taxon>Bacteria</taxon>
        <taxon>Pseudomonadati</taxon>
        <taxon>Bacteroidota</taxon>
        <taxon>Bacteroidia</taxon>
        <taxon>Bacteroidales</taxon>
        <taxon>Lentimicrobiaceae</taxon>
        <taxon>Lentimicrobium</taxon>
    </lineage>
</organism>
<dbReference type="InterPro" id="IPR015943">
    <property type="entry name" value="WD40/YVTN_repeat-like_dom_sf"/>
</dbReference>
<dbReference type="RefSeq" id="WP_062041222.1">
    <property type="nucleotide sequence ID" value="NZ_DF968182.1"/>
</dbReference>
<dbReference type="Gene3D" id="1.10.287.130">
    <property type="match status" value="1"/>
</dbReference>
<dbReference type="Gene3D" id="2.130.10.10">
    <property type="entry name" value="YVTN repeat-like/Quinoprotein amine dehydrogenase"/>
    <property type="match status" value="3"/>
</dbReference>
<dbReference type="InterPro" id="IPR011110">
    <property type="entry name" value="Reg_prop"/>
</dbReference>
<dbReference type="InterPro" id="IPR036890">
    <property type="entry name" value="HATPase_C_sf"/>
</dbReference>
<dbReference type="CDD" id="cd00075">
    <property type="entry name" value="HATPase"/>
    <property type="match status" value="1"/>
</dbReference>
<dbReference type="PROSITE" id="PS50109">
    <property type="entry name" value="HIS_KIN"/>
    <property type="match status" value="1"/>
</dbReference>
<dbReference type="InterPro" id="IPR004358">
    <property type="entry name" value="Sig_transdc_His_kin-like_C"/>
</dbReference>
<dbReference type="Gene3D" id="2.60.40.10">
    <property type="entry name" value="Immunoglobulins"/>
    <property type="match status" value="1"/>
</dbReference>
<feature type="transmembrane region" description="Helical" evidence="6">
    <location>
        <begin position="795"/>
        <end position="814"/>
    </location>
</feature>
<dbReference type="PRINTS" id="PR00344">
    <property type="entry name" value="BCTRLSENSOR"/>
</dbReference>
<dbReference type="SUPFAM" id="SSF55874">
    <property type="entry name" value="ATPase domain of HSP90 chaperone/DNA topoisomerase II/histidine kinase"/>
    <property type="match status" value="1"/>
</dbReference>
<dbReference type="AlphaFoldDB" id="A0A0S7C3R6"/>
<dbReference type="InterPro" id="IPR005467">
    <property type="entry name" value="His_kinase_dom"/>
</dbReference>
<evidence type="ECO:0000313" key="10">
    <source>
        <dbReference type="Proteomes" id="UP000053091"/>
    </source>
</evidence>
<dbReference type="Gene3D" id="3.30.565.10">
    <property type="entry name" value="Histidine kinase-like ATPase, C-terminal domain"/>
    <property type="match status" value="1"/>
</dbReference>
<feature type="chain" id="PRO_5006633522" description="histidine kinase" evidence="7">
    <location>
        <begin position="22"/>
        <end position="1081"/>
    </location>
</feature>
<feature type="domain" description="Histidine kinase" evidence="8">
    <location>
        <begin position="864"/>
        <end position="1081"/>
    </location>
</feature>
<evidence type="ECO:0000256" key="6">
    <source>
        <dbReference type="SAM" id="Phobius"/>
    </source>
</evidence>
<keyword evidence="6" id="KW-1133">Transmembrane helix</keyword>
<dbReference type="PANTHER" id="PTHR43547:SF2">
    <property type="entry name" value="HYBRID SIGNAL TRANSDUCTION HISTIDINE KINASE C"/>
    <property type="match status" value="1"/>
</dbReference>
<dbReference type="PANTHER" id="PTHR43547">
    <property type="entry name" value="TWO-COMPONENT HISTIDINE KINASE"/>
    <property type="match status" value="1"/>
</dbReference>
<dbReference type="STRING" id="1678841.TBC1_111845"/>
<keyword evidence="3" id="KW-0597">Phosphoprotein</keyword>
<dbReference type="InterPro" id="IPR003594">
    <property type="entry name" value="HATPase_dom"/>
</dbReference>
<dbReference type="FunFam" id="3.30.565.10:FF:000006">
    <property type="entry name" value="Sensor histidine kinase WalK"/>
    <property type="match status" value="1"/>
</dbReference>
<dbReference type="Pfam" id="PF07494">
    <property type="entry name" value="Reg_prop"/>
    <property type="match status" value="9"/>
</dbReference>
<reference evidence="9" key="1">
    <citation type="journal article" date="2015" name="Genome Announc.">
        <title>Draft Genome Sequence of Bacteroidales Strain TBC1, a Novel Isolate from a Methanogenic Wastewater Treatment System.</title>
        <authorList>
            <person name="Tourlousse D.M."/>
            <person name="Matsuura N."/>
            <person name="Sun L."/>
            <person name="Toyonaga M."/>
            <person name="Kuroda K."/>
            <person name="Ohashi A."/>
            <person name="Cruz R."/>
            <person name="Yamaguchi T."/>
            <person name="Sekiguchi Y."/>
        </authorList>
    </citation>
    <scope>NUCLEOTIDE SEQUENCE [LARGE SCALE GENOMIC DNA]</scope>
    <source>
        <strain evidence="9">TBC1</strain>
    </source>
</reference>
<sequence>MRIKSVLTLILLQAAISMTMAQQFYFTGYSIGDGLSQSVVNCIFQDSRGFLWIGTQNGLNRFNGYKFEVFTYNPDDSCSIPNNWIYAITEDKEANLWIGTKGGLVRYNRKENRFTSVRYEIPFDKPVTDYVYDVRCEQHGQLIINTPPVLTICNPATLSFRHYLVPLENDPSVKDNNIPVLQDNNGTIWVASTKGLAAFDPATKTFSTYHARPGNPESLSGNNITALHLDRQGNLWIGTTTGLSCMNKVDNHIVSYQHHPGDKHSLSNNFVRAILSDSSGNIWIATEGGGLNRLKPAKEKKRTAETFTAEDNGLNHNINLSLLIDNSNNLWIGTLSGLNKTDLKKRNFNLYQRNDTPYSVDLAGNVIASVYLDDHNVLWIGNWGQGLNLFDRNTGRVEHFSTAGRGKAYIPNDFVHVIFEDRRQYIWIGSRDGLMVFDRKERMFKRPSGFPVLTSFPDFSGLRINSMLQDRLGNYWIATNQGVYNLAENGKLTEHLHTVSPSGRGISANLVYAILEDSKGDIWIGTTNGLDMITPGNPSVTHFKKSDNKPGTLSDNFITTLCEDHEGNIWVGTNSYVNLYSRKKGSFTYYSRAHGFPGNLVYSILPDDRNNLWFATGNGLCRYNPGGNSFRTFTEADGLQGQEFNLGAAFKGAHGEMFFGGMNGLNSFFPDSLLDNPNIPVITITSAYKISKGNKMDINLEETGRVRLKHYENTFTIEFAAMEFTNPSKNAYAYMLEGIDDNWIEIGTRNFVAFTNLTPGDYTLRVKGCNNDGIWNETGVSLPISIRPPWWKSHIAIAAYLFILAFLIFLYIRIRERHLIRERKILEERVRLRTQLIERQKSEILGKNAELNGLNAAKDKFFSIIAHDLRNPFNTIIGLTDILLITLNNMDPVKLQKALENIRTSSQQAHELLENLLLWARTQTGSIAFSPETVDLKAIAEEGIGHITVQAARKNIEISTNFSKCRAIQADVNMINTIMRNLLTNALKFTNRNGKIDVGIQESRGFCILSVKDNGIGIPPDKARKLFDLGTVHKSKGTDQEPGSGLGLILCKELTEIHKGRIDVSSEPGKGSEFRVYLPTD</sequence>
<dbReference type="InterPro" id="IPR013783">
    <property type="entry name" value="Ig-like_fold"/>
</dbReference>
<evidence type="ECO:0000256" key="7">
    <source>
        <dbReference type="SAM" id="SignalP"/>
    </source>
</evidence>
<keyword evidence="4" id="KW-0808">Transferase</keyword>
<evidence type="ECO:0000256" key="1">
    <source>
        <dbReference type="ARBA" id="ARBA00000085"/>
    </source>
</evidence>
<evidence type="ECO:0000256" key="4">
    <source>
        <dbReference type="ARBA" id="ARBA00022679"/>
    </source>
</evidence>
<gene>
    <name evidence="9" type="ORF">TBC1_111845</name>
</gene>
<dbReference type="CDD" id="cd00082">
    <property type="entry name" value="HisKA"/>
    <property type="match status" value="1"/>
</dbReference>
<dbReference type="InterPro" id="IPR036097">
    <property type="entry name" value="HisK_dim/P_sf"/>
</dbReference>
<dbReference type="Pfam" id="PF07495">
    <property type="entry name" value="Y_Y_Y"/>
    <property type="match status" value="1"/>
</dbReference>
<dbReference type="Pfam" id="PF02518">
    <property type="entry name" value="HATPase_c"/>
    <property type="match status" value="1"/>
</dbReference>
<dbReference type="SMART" id="SM00387">
    <property type="entry name" value="HATPase_c"/>
    <property type="match status" value="1"/>
</dbReference>
<dbReference type="SUPFAM" id="SSF63829">
    <property type="entry name" value="Calcium-dependent phosphotriesterase"/>
    <property type="match status" value="4"/>
</dbReference>